<dbReference type="AlphaFoldDB" id="A0A2H0R559"/>
<dbReference type="Pfam" id="PF00534">
    <property type="entry name" value="Glycos_transf_1"/>
    <property type="match status" value="1"/>
</dbReference>
<evidence type="ECO:0000313" key="3">
    <source>
        <dbReference type="Proteomes" id="UP000230232"/>
    </source>
</evidence>
<dbReference type="EMBL" id="PCXO01000003">
    <property type="protein sequence ID" value="PIR41647.1"/>
    <property type="molecule type" value="Genomic_DNA"/>
</dbReference>
<evidence type="ECO:0000259" key="1">
    <source>
        <dbReference type="Pfam" id="PF00534"/>
    </source>
</evidence>
<protein>
    <recommendedName>
        <fullName evidence="1">Glycosyl transferase family 1 domain-containing protein</fullName>
    </recommendedName>
</protein>
<dbReference type="PANTHER" id="PTHR12526">
    <property type="entry name" value="GLYCOSYLTRANSFERASE"/>
    <property type="match status" value="1"/>
</dbReference>
<evidence type="ECO:0000313" key="2">
    <source>
        <dbReference type="EMBL" id="PIR41647.1"/>
    </source>
</evidence>
<organism evidence="2 3">
    <name type="scientific">Candidatus Yanofskybacteria bacterium CG10_big_fil_rev_8_21_14_0_10_46_23</name>
    <dbReference type="NCBI Taxonomy" id="1975098"/>
    <lineage>
        <taxon>Bacteria</taxon>
        <taxon>Candidatus Yanofskyibacteriota</taxon>
    </lineage>
</organism>
<proteinExistence type="predicted"/>
<gene>
    <name evidence="2" type="ORF">COV31_00205</name>
</gene>
<dbReference type="SUPFAM" id="SSF53756">
    <property type="entry name" value="UDP-Glycosyltransferase/glycogen phosphorylase"/>
    <property type="match status" value="1"/>
</dbReference>
<reference evidence="2 3" key="1">
    <citation type="submission" date="2017-09" db="EMBL/GenBank/DDBJ databases">
        <title>Depth-based differentiation of microbial function through sediment-hosted aquifers and enrichment of novel symbionts in the deep terrestrial subsurface.</title>
        <authorList>
            <person name="Probst A.J."/>
            <person name="Ladd B."/>
            <person name="Jarett J.K."/>
            <person name="Geller-Mcgrath D.E."/>
            <person name="Sieber C.M."/>
            <person name="Emerson J.B."/>
            <person name="Anantharaman K."/>
            <person name="Thomas B.C."/>
            <person name="Malmstrom R."/>
            <person name="Stieglmeier M."/>
            <person name="Klingl A."/>
            <person name="Woyke T."/>
            <person name="Ryan C.M."/>
            <person name="Banfield J.F."/>
        </authorList>
    </citation>
    <scope>NUCLEOTIDE SEQUENCE [LARGE SCALE GENOMIC DNA]</scope>
    <source>
        <strain evidence="2">CG10_big_fil_rev_8_21_14_0_10_46_23</strain>
    </source>
</reference>
<sequence>MRKVFVTSYPYVYERYFKVFDYFPKKESLFFILPRIWEAKGGKIKVKIPGRQDIKISGARAFFYHSRYPVIRGLLKGWMPRARKIIENNAAQGDILYTAIEPNLLTTYLNSRLAKRLGLKHVFFTWQNIPHEKRLSGLKLWLTRALITRTVDNSAGAICGNHKAAEILKKYIRRPDFKILVAPISGVDTEKFRPNTPSDFRQKYNIENKTILTFAGVFDNRKGIKTLLTTFSNVLKKLPKLHLAMIGTGPLEGFIQYFIEDNKMQDNITLIPWLPNEQLPGVFSNSDIFIHPSEPHGGWEEQFGYSMAEASAAGLPVIATKTGSISEVIRDDSTGILVEPQRVDQLEGAIVRLVEDPKLAREMGVAGRKYIEENYGHNTIATKFFNLFSVL</sequence>
<comment type="caution">
    <text evidence="2">The sequence shown here is derived from an EMBL/GenBank/DDBJ whole genome shotgun (WGS) entry which is preliminary data.</text>
</comment>
<dbReference type="Proteomes" id="UP000230232">
    <property type="component" value="Unassembled WGS sequence"/>
</dbReference>
<dbReference type="Gene3D" id="3.40.50.2000">
    <property type="entry name" value="Glycogen Phosphorylase B"/>
    <property type="match status" value="2"/>
</dbReference>
<name>A0A2H0R559_9BACT</name>
<dbReference type="GO" id="GO:0016757">
    <property type="term" value="F:glycosyltransferase activity"/>
    <property type="evidence" value="ECO:0007669"/>
    <property type="project" value="InterPro"/>
</dbReference>
<feature type="domain" description="Glycosyl transferase family 1" evidence="1">
    <location>
        <begin position="200"/>
        <end position="369"/>
    </location>
</feature>
<dbReference type="CDD" id="cd03801">
    <property type="entry name" value="GT4_PimA-like"/>
    <property type="match status" value="1"/>
</dbReference>
<accession>A0A2H0R559</accession>
<dbReference type="InterPro" id="IPR001296">
    <property type="entry name" value="Glyco_trans_1"/>
</dbReference>